<reference evidence="1" key="2">
    <citation type="submission" date="2025-08" db="UniProtKB">
        <authorList>
            <consortium name="Ensembl"/>
        </authorList>
    </citation>
    <scope>IDENTIFICATION</scope>
</reference>
<organism evidence="1 2">
    <name type="scientific">Theropithecus gelada</name>
    <name type="common">Gelada baboon</name>
    <dbReference type="NCBI Taxonomy" id="9565"/>
    <lineage>
        <taxon>Eukaryota</taxon>
        <taxon>Metazoa</taxon>
        <taxon>Chordata</taxon>
        <taxon>Craniata</taxon>
        <taxon>Vertebrata</taxon>
        <taxon>Euteleostomi</taxon>
        <taxon>Mammalia</taxon>
        <taxon>Eutheria</taxon>
        <taxon>Euarchontoglires</taxon>
        <taxon>Primates</taxon>
        <taxon>Haplorrhini</taxon>
        <taxon>Catarrhini</taxon>
        <taxon>Cercopithecidae</taxon>
        <taxon>Cercopithecinae</taxon>
        <taxon>Theropithecus</taxon>
    </lineage>
</organism>
<sequence length="113" mass="13125">MKIKRYIQCLSTTVYEAERPSLGLNSQFEALLFKDLPSGSDKKKHNHYLLHSPGLHTLPSLVNRHFSISLLILREDHHGIKKNIIEENCHHSPFALNYHKLLRILDKCFSPQN</sequence>
<name>A0A8D2FNR9_THEGE</name>
<protein>
    <submittedName>
        <fullName evidence="1">Uncharacterized protein</fullName>
    </submittedName>
</protein>
<evidence type="ECO:0000313" key="2">
    <source>
        <dbReference type="Proteomes" id="UP000694411"/>
    </source>
</evidence>
<reference evidence="1" key="1">
    <citation type="submission" date="2018-05" db="EMBL/GenBank/DDBJ databases">
        <title>Whole genome of Theropithecus gelada.</title>
        <authorList>
            <person name="Chiou K.L."/>
            <person name="Snyder-Mackler N."/>
        </authorList>
    </citation>
    <scope>NUCLEOTIDE SEQUENCE [LARGE SCALE GENOMIC DNA]</scope>
</reference>
<reference evidence="1" key="3">
    <citation type="submission" date="2025-09" db="UniProtKB">
        <authorList>
            <consortium name="Ensembl"/>
        </authorList>
    </citation>
    <scope>IDENTIFICATION</scope>
</reference>
<dbReference type="Ensembl" id="ENSTGET00000027292.1">
    <property type="protein sequence ID" value="ENSTGEP00000022865.1"/>
    <property type="gene ID" value="ENSTGEG00000018509.1"/>
</dbReference>
<evidence type="ECO:0000313" key="1">
    <source>
        <dbReference type="Ensembl" id="ENSTGEP00000022865.1"/>
    </source>
</evidence>
<dbReference type="Proteomes" id="UP000694411">
    <property type="component" value="Chromosome 1"/>
</dbReference>
<dbReference type="AlphaFoldDB" id="A0A8D2FNR9"/>
<proteinExistence type="predicted"/>
<accession>A0A8D2FNR9</accession>
<keyword evidence="2" id="KW-1185">Reference proteome</keyword>